<comment type="caution">
    <text evidence="1">The sequence shown here is derived from an EMBL/GenBank/DDBJ whole genome shotgun (WGS) entry which is preliminary data.</text>
</comment>
<keyword evidence="2" id="KW-1185">Reference proteome</keyword>
<dbReference type="EMBL" id="MLCF01000113">
    <property type="protein sequence ID" value="OIV36139.1"/>
    <property type="molecule type" value="Genomic_DNA"/>
</dbReference>
<dbReference type="RefSeq" id="WP_071657935.1">
    <property type="nucleotide sequence ID" value="NZ_MLCF01000113.1"/>
</dbReference>
<evidence type="ECO:0000313" key="1">
    <source>
        <dbReference type="EMBL" id="OIV36139.1"/>
    </source>
</evidence>
<proteinExistence type="predicted"/>
<sequence length="81" mass="8346">MNAIQEIASVNEMIASMAELVGALDAVVVSAEFAQAKAEAAELDPLSKDFGARLEAVSARLAGIVDLAESVDPELFAELAA</sequence>
<name>A0A1J7BBV6_9ACTN</name>
<accession>A0A1J7BBV6</accession>
<protein>
    <submittedName>
        <fullName evidence="1">Uncharacterized protein</fullName>
    </submittedName>
</protein>
<organism evidence="1 2">
    <name type="scientific">Mangrovactinospora gilvigrisea</name>
    <dbReference type="NCBI Taxonomy" id="1428644"/>
    <lineage>
        <taxon>Bacteria</taxon>
        <taxon>Bacillati</taxon>
        <taxon>Actinomycetota</taxon>
        <taxon>Actinomycetes</taxon>
        <taxon>Kitasatosporales</taxon>
        <taxon>Streptomycetaceae</taxon>
        <taxon>Mangrovactinospora</taxon>
    </lineage>
</organism>
<reference evidence="1 2" key="1">
    <citation type="submission" date="2016-10" db="EMBL/GenBank/DDBJ databases">
        <title>Genome sequence of Streptomyces gilvigriseus MUSC 26.</title>
        <authorList>
            <person name="Lee L.-H."/>
            <person name="Ser H.-L."/>
        </authorList>
    </citation>
    <scope>NUCLEOTIDE SEQUENCE [LARGE SCALE GENOMIC DNA]</scope>
    <source>
        <strain evidence="1 2">MUSC 26</strain>
    </source>
</reference>
<gene>
    <name evidence="1" type="ORF">BIV57_18040</name>
</gene>
<dbReference type="AlphaFoldDB" id="A0A1J7BBV6"/>
<dbReference type="Proteomes" id="UP000243342">
    <property type="component" value="Unassembled WGS sequence"/>
</dbReference>
<evidence type="ECO:0000313" key="2">
    <source>
        <dbReference type="Proteomes" id="UP000243342"/>
    </source>
</evidence>